<accession>A0A8D5U6F4</accession>
<reference evidence="2 3" key="1">
    <citation type="submission" date="2021-04" db="EMBL/GenBank/DDBJ databases">
        <title>Complete genome sequence of Stygiolobus sp. KN-1.</title>
        <authorList>
            <person name="Nakamura K."/>
            <person name="Sakai H."/>
            <person name="Kurosawa N."/>
        </authorList>
    </citation>
    <scope>NUCLEOTIDE SEQUENCE [LARGE SCALE GENOMIC DNA]</scope>
    <source>
        <strain evidence="2 3">KN-1</strain>
    </source>
</reference>
<name>A0A8D5U6F4_9CREN</name>
<evidence type="ECO:0000313" key="2">
    <source>
        <dbReference type="EMBL" id="BCU69699.1"/>
    </source>
</evidence>
<feature type="transmembrane region" description="Helical" evidence="1">
    <location>
        <begin position="31"/>
        <end position="53"/>
    </location>
</feature>
<protein>
    <recommendedName>
        <fullName evidence="4">Spore germination protein</fullName>
    </recommendedName>
</protein>
<keyword evidence="3" id="KW-1185">Reference proteome</keyword>
<feature type="transmembrane region" description="Helical" evidence="1">
    <location>
        <begin position="216"/>
        <end position="235"/>
    </location>
</feature>
<gene>
    <name evidence="2" type="ORF">KN1_09960</name>
</gene>
<feature type="transmembrane region" description="Helical" evidence="1">
    <location>
        <begin position="160"/>
        <end position="179"/>
    </location>
</feature>
<evidence type="ECO:0008006" key="4">
    <source>
        <dbReference type="Google" id="ProtNLM"/>
    </source>
</evidence>
<dbReference type="KEGG" id="csty:KN1_09960"/>
<keyword evidence="1" id="KW-0812">Transmembrane</keyword>
<feature type="transmembrane region" description="Helical" evidence="1">
    <location>
        <begin position="7"/>
        <end position="25"/>
    </location>
</feature>
<feature type="transmembrane region" description="Helical" evidence="1">
    <location>
        <begin position="247"/>
        <end position="265"/>
    </location>
</feature>
<feature type="transmembrane region" description="Helical" evidence="1">
    <location>
        <begin position="76"/>
        <end position="100"/>
    </location>
</feature>
<organism evidence="2 3">
    <name type="scientific">Stygiolobus caldivivus</name>
    <dbReference type="NCBI Taxonomy" id="2824673"/>
    <lineage>
        <taxon>Archaea</taxon>
        <taxon>Thermoproteota</taxon>
        <taxon>Thermoprotei</taxon>
        <taxon>Sulfolobales</taxon>
        <taxon>Sulfolobaceae</taxon>
        <taxon>Stygiolobus</taxon>
    </lineage>
</organism>
<evidence type="ECO:0000256" key="1">
    <source>
        <dbReference type="SAM" id="Phobius"/>
    </source>
</evidence>
<dbReference type="Proteomes" id="UP000825123">
    <property type="component" value="Chromosome"/>
</dbReference>
<proteinExistence type="predicted"/>
<evidence type="ECO:0000313" key="3">
    <source>
        <dbReference type="Proteomes" id="UP000825123"/>
    </source>
</evidence>
<dbReference type="GeneID" id="66162742"/>
<keyword evidence="1" id="KW-0472">Membrane</keyword>
<feature type="transmembrane region" description="Helical" evidence="1">
    <location>
        <begin position="130"/>
        <end position="148"/>
    </location>
</feature>
<dbReference type="RefSeq" id="WP_221289688.1">
    <property type="nucleotide sequence ID" value="NZ_AP024597.1"/>
</dbReference>
<feature type="transmembrane region" description="Helical" evidence="1">
    <location>
        <begin position="301"/>
        <end position="318"/>
    </location>
</feature>
<dbReference type="AlphaFoldDB" id="A0A8D5U6F4"/>
<feature type="transmembrane region" description="Helical" evidence="1">
    <location>
        <begin position="324"/>
        <end position="346"/>
    </location>
</feature>
<dbReference type="EMBL" id="AP024597">
    <property type="protein sequence ID" value="BCU69699.1"/>
    <property type="molecule type" value="Genomic_DNA"/>
</dbReference>
<keyword evidence="1" id="KW-1133">Transmembrane helix</keyword>
<feature type="transmembrane region" description="Helical" evidence="1">
    <location>
        <begin position="106"/>
        <end position="123"/>
    </location>
</feature>
<feature type="transmembrane region" description="Helical" evidence="1">
    <location>
        <begin position="271"/>
        <end position="289"/>
    </location>
</feature>
<sequence length="355" mass="39664">MSRQDTLRRLILFTFIGSTTAPGILSTLHLSLFVVLPSILLSLSIVIITYYSVRRAWGQQGLYLYTKELGPVASKAFLFTWLISYYLYVIYTSIYIPYYVLNLDGTLPIILSVIIPVSVFSLVTFTDPLYAFPLIYSFQILFSLPLGWKVGLGTTPPLTSLFINILSSSLLLVCITLSTFAKGDKSKDSPFILYSFLISSIILLYGTFLIPSPYTVIASTWGNYGLILAELTAINNLLRPMASTKKMFFLNFAIIPLTLLGNLNYSLFYNTLLVPSVTFLYFSLLIFALSTLKIIKGIPKVFSLVSAFLFAFGEYNVLRGTTGILFDEALIAFLIGVLFIPSVYILSHASRRKVK</sequence>
<feature type="transmembrane region" description="Helical" evidence="1">
    <location>
        <begin position="191"/>
        <end position="210"/>
    </location>
</feature>